<accession>A0ABW0XFK0</accession>
<organism evidence="3 4">
    <name type="scientific">Streptomyces incanus</name>
    <dbReference type="NCBI Taxonomy" id="887453"/>
    <lineage>
        <taxon>Bacteria</taxon>
        <taxon>Bacillati</taxon>
        <taxon>Actinomycetota</taxon>
        <taxon>Actinomycetes</taxon>
        <taxon>Kitasatosporales</taxon>
        <taxon>Streptomycetaceae</taxon>
        <taxon>Streptomyces</taxon>
    </lineage>
</organism>
<keyword evidence="2" id="KW-0472">Membrane</keyword>
<dbReference type="EMBL" id="JBHSPC010000001">
    <property type="protein sequence ID" value="MFC5668567.1"/>
    <property type="molecule type" value="Genomic_DNA"/>
</dbReference>
<reference evidence="4" key="1">
    <citation type="journal article" date="2019" name="Int. J. Syst. Evol. Microbiol.">
        <title>The Global Catalogue of Microorganisms (GCM) 10K type strain sequencing project: providing services to taxonomists for standard genome sequencing and annotation.</title>
        <authorList>
            <consortium name="The Broad Institute Genomics Platform"/>
            <consortium name="The Broad Institute Genome Sequencing Center for Infectious Disease"/>
            <person name="Wu L."/>
            <person name="Ma J."/>
        </authorList>
    </citation>
    <scope>NUCLEOTIDE SEQUENCE [LARGE SCALE GENOMIC DNA]</scope>
    <source>
        <strain evidence="4">JCM 13852</strain>
    </source>
</reference>
<proteinExistence type="predicted"/>
<gene>
    <name evidence="3" type="ORF">ACFP2V_00070</name>
</gene>
<evidence type="ECO:0000313" key="4">
    <source>
        <dbReference type="Proteomes" id="UP001596183"/>
    </source>
</evidence>
<evidence type="ECO:0000256" key="1">
    <source>
        <dbReference type="SAM" id="MobiDB-lite"/>
    </source>
</evidence>
<comment type="caution">
    <text evidence="3">The sequence shown here is derived from an EMBL/GenBank/DDBJ whole genome shotgun (WGS) entry which is preliminary data.</text>
</comment>
<evidence type="ECO:0000256" key="2">
    <source>
        <dbReference type="SAM" id="Phobius"/>
    </source>
</evidence>
<keyword evidence="2" id="KW-0812">Transmembrane</keyword>
<keyword evidence="2" id="KW-1133">Transmembrane helix</keyword>
<dbReference type="Proteomes" id="UP001596183">
    <property type="component" value="Unassembled WGS sequence"/>
</dbReference>
<keyword evidence="4" id="KW-1185">Reference proteome</keyword>
<sequence length="62" mass="6435">MAGRNSLRPPRSATPSPPAAAVRITLPTETVHARVHQMWLLLALVGLAVPAVVAGVGFAIAR</sequence>
<dbReference type="RefSeq" id="WP_381204190.1">
    <property type="nucleotide sequence ID" value="NZ_JBHSPC010000001.1"/>
</dbReference>
<feature type="transmembrane region" description="Helical" evidence="2">
    <location>
        <begin position="38"/>
        <end position="61"/>
    </location>
</feature>
<evidence type="ECO:0000313" key="3">
    <source>
        <dbReference type="EMBL" id="MFC5668567.1"/>
    </source>
</evidence>
<protein>
    <submittedName>
        <fullName evidence="3">Uncharacterized protein</fullName>
    </submittedName>
</protein>
<name>A0ABW0XFK0_9ACTN</name>
<feature type="region of interest" description="Disordered" evidence="1">
    <location>
        <begin position="1"/>
        <end position="20"/>
    </location>
</feature>